<feature type="coiled-coil region" evidence="1">
    <location>
        <begin position="526"/>
        <end position="553"/>
    </location>
</feature>
<reference evidence="2 3" key="1">
    <citation type="journal article" date="2012" name="J. Bacteriol.">
        <title>Genome sequence of deep-sea manganese-oxidizing bacterium Marinobacter manganoxydans MnI7-9.</title>
        <authorList>
            <person name="Wang H."/>
            <person name="Li H."/>
            <person name="Shao Z."/>
            <person name="Liao S."/>
            <person name="Johnstone L."/>
            <person name="Rensing C."/>
            <person name="Wang G."/>
        </authorList>
    </citation>
    <scope>NUCLEOTIDE SEQUENCE [LARGE SCALE GENOMIC DNA]</scope>
    <source>
        <strain evidence="2 3">MnI7-9</strain>
    </source>
</reference>
<dbReference type="EMBL" id="AGTR01000025">
    <property type="protein sequence ID" value="EHJ05351.1"/>
    <property type="molecule type" value="Genomic_DNA"/>
</dbReference>
<organism evidence="2 3">
    <name type="scientific">Marinobacter manganoxydans MnI7-9</name>
    <dbReference type="NCBI Taxonomy" id="1094979"/>
    <lineage>
        <taxon>Bacteria</taxon>
        <taxon>Pseudomonadati</taxon>
        <taxon>Pseudomonadota</taxon>
        <taxon>Gammaproteobacteria</taxon>
        <taxon>Pseudomonadales</taxon>
        <taxon>Marinobacteraceae</taxon>
        <taxon>Marinobacter</taxon>
    </lineage>
</organism>
<accession>G6YQZ0</accession>
<evidence type="ECO:0000313" key="2">
    <source>
        <dbReference type="EMBL" id="EHJ05351.1"/>
    </source>
</evidence>
<dbReference type="AlphaFoldDB" id="G6YQZ0"/>
<keyword evidence="3" id="KW-1185">Reference proteome</keyword>
<feature type="coiled-coil region" evidence="1">
    <location>
        <begin position="240"/>
        <end position="290"/>
    </location>
</feature>
<dbReference type="Proteomes" id="UP000003208">
    <property type="component" value="Unassembled WGS sequence"/>
</dbReference>
<protein>
    <submittedName>
        <fullName evidence="2">Uncharacterized protein</fullName>
    </submittedName>
</protein>
<proteinExistence type="predicted"/>
<sequence length="647" mass="70851">MEDLSVQKAILSVGLFFLVGCAGTTITTPLDTAANGFRYSLPVSRLNLEVEKTTTFPSDAVFNQTAVVTMKANERLSIITQGFLETCYSTGVAYSVSRVLDSEFETIADTSQVYSIQIEPGTFADGSVTLIRNERGLLKSVNAKLTGKAGEALKTSAKFLARVIGYTTSVPSVLPTDTSLLPQNEKFNLFGVPIDESCEAVRAKLISAAGLNEIVTPLMPETQVIGLLTGRIKPEWFQAVDRLKKGVTASQQNIEEMTKKAASSESAKEKKSLLESIALEEQLKTKLERQLSRYTGYINASDKKIKSNYGVKPPEAETLNRSYAISDIIVDTTSDGTLDLAEFEEIGVAPVLERINQSVATSLTRADTTDEAFIAYRDPEPFVFKLFAAQPPERPFNGSSSSEKTPVQWKASLSEVVNVIAPDSPIGRIAYEENAWSKRDLQLTINDDGFITTAKYDFTSSGNEISSALDVASSNYIETVATAEKARLDLVQQRQTFAKTYLKDQAEILTKKKEVLQSELDLRGFNSDAYLELQAVEQELDLLESQQRLLSKEIEFGKTAGTAEANIDTAILQSQLGLVQAQQNLSGYEASISNSAAQIATQQAITALLQQQISTPDDEELKSEVKSLRLQLELLIQELEIRGQISE</sequence>
<dbReference type="PATRIC" id="fig|1094979.3.peg.1218"/>
<name>G6YQZ0_9GAMM</name>
<evidence type="ECO:0000256" key="1">
    <source>
        <dbReference type="SAM" id="Coils"/>
    </source>
</evidence>
<dbReference type="RefSeq" id="WP_008171503.1">
    <property type="nucleotide sequence ID" value="NZ_AGTR01000025.1"/>
</dbReference>
<gene>
    <name evidence="2" type="ORF">KYE_06316</name>
</gene>
<evidence type="ECO:0000313" key="3">
    <source>
        <dbReference type="Proteomes" id="UP000003208"/>
    </source>
</evidence>
<keyword evidence="1" id="KW-0175">Coiled coil</keyword>